<dbReference type="EMBL" id="CP010802">
    <property type="protein sequence ID" value="ALC17979.1"/>
    <property type="molecule type" value="Genomic_DNA"/>
</dbReference>
<accession>A0A0M3QGH4</accession>
<feature type="domain" description="Type VI secretion system component TssM1 helical" evidence="6">
    <location>
        <begin position="986"/>
        <end position="1086"/>
    </location>
</feature>
<feature type="domain" description="Type VI secretion system IcmF C-terminal" evidence="3">
    <location>
        <begin position="1095"/>
        <end position="1191"/>
    </location>
</feature>
<dbReference type="InterPro" id="IPR048677">
    <property type="entry name" value="TssM1_hel"/>
</dbReference>
<dbReference type="KEGG" id="des:DSOUD_3259"/>
<dbReference type="PATRIC" id="fig|1603606.3.peg.3505"/>
<keyword evidence="2" id="KW-0472">Membrane</keyword>
<dbReference type="PANTHER" id="PTHR36153">
    <property type="entry name" value="INNER MEMBRANE PROTEIN-RELATED"/>
    <property type="match status" value="1"/>
</dbReference>
<dbReference type="SUPFAM" id="SSF52540">
    <property type="entry name" value="P-loop containing nucleoside triphosphate hydrolases"/>
    <property type="match status" value="1"/>
</dbReference>
<dbReference type="Proteomes" id="UP000057158">
    <property type="component" value="Chromosome"/>
</dbReference>
<evidence type="ECO:0000259" key="4">
    <source>
        <dbReference type="Pfam" id="PF06761"/>
    </source>
</evidence>
<dbReference type="PANTHER" id="PTHR36153:SF1">
    <property type="entry name" value="TYPE VI SECRETION SYSTEM COMPONENT TSSM1"/>
    <property type="match status" value="1"/>
</dbReference>
<evidence type="ECO:0000256" key="1">
    <source>
        <dbReference type="SAM" id="Coils"/>
    </source>
</evidence>
<keyword evidence="2" id="KW-1133">Transmembrane helix</keyword>
<sequence>MKRILNFLRGYLLGRSGSTVVGLFLLLSLVWWGGPSVGLRSGALRLTVMAALVGVAGAIWLLRLWKVRRSAARFRMELQGEGGSAPERQLEIAELREKMNAAISALKSSGLGVGYRGNAALYALPWFMIIGPAAAGKTTLLRNSGLHFPYAHGDDADIKGFGGTRNCDWWFSDEAVILDTAGRYTTEDDDREEWVAFLDLLRRHRSRVPVNGVMVALSLAELLTCDGAGIEWHVKVIRDRLDELINHLGCNFPIYLVVTKCDLLHGFTSFFEDLSEHDRSQIWGAWLLDEGENQDLAASFEKRLQQLQGRLSELRLRRLSMQRKLELKHAIFDFPNQFQVATDKLQEFFNLLVKENPYQETPRFCGVYLTSGTQEGTPIQRIVGNLRQAFGYVEDASLDDPGTTKSYFIKKLFQEAIFPNSGGIVRNRRREVLNRWFKSAWVATGLAVIVGSVLLLSASLASNTLLAGKGSDFVRVMTEEVVSGDRNQERSFSSILSVYRHYRKLCGYEERLPLHLLLGIYQGEKQLEPTLTALLDSLDLVFFKPSVTSLEYRLENFARQWDGSDDKGQEKIREPYYQALKTYLMLSMPERLSPEFAAPVLAETWCELIFRGGAESEFQEEERQDMEEMILLYLAHLKRPMDDPLAVRPWKRRKEIVARSREQLRTPPNAERLYVQILNKGKLSLKDRKFEEFIKGHGYGVLHSDHVQPGVYTARGWTDFVQPEIKKVVTVASRGDWVIGYYRDGEGPASGNPAEVATGVTVADSPEGAEPDEGAVNAKLAMRLEREIRQQYFRDYADAWFSLLESVRYPSFTSVADASKKMLVVAQSDGPIGELMRVISNNVNLEDPPESGVGAPLENLAQGAGGFQARRSVPELEETLRDLRKFADPAEKMTVSLLINQYLLAISSVQNEMERLGASVDVQREANLYAAKILTGSGGDLELYKSWVSTSSMLNGIEPRTRKLASGVLIGAIRSAWGAVLSEADQDLQLQWKNSVVSPYERKLQGKFPFASKGSDAALADVADFFRPQDGIFWSFVRTNLAPFVSEGRGEWRQKTWLDLGPGFSKELMTSLSRSNVITAGLFRRGSDEPNLQFYLYPMPSRGLSETMIESNGQSYRYRNEPQEWRKFLWPGNGEGLGAKIQGVSGRSAARGELNYEGIWGLFHLLQKGKITAESGNQYLGVWELTGSDGAPLTVQFKIKADRENNVFDRKVLSGYALPVSLF</sequence>
<dbReference type="NCBIfam" id="TIGR03348">
    <property type="entry name" value="VI_IcmF"/>
    <property type="match status" value="1"/>
</dbReference>
<protein>
    <submittedName>
        <fullName evidence="7">Type VI secretion system ATPase and inner membrane protein TssM</fullName>
    </submittedName>
</protein>
<keyword evidence="8" id="KW-1185">Reference proteome</keyword>
<reference evidence="7 8" key="1">
    <citation type="submission" date="2015-07" db="EMBL/GenBank/DDBJ databases">
        <title>Isolation and Genomic Characterization of a Novel Halophilic Metal-Reducing Deltaproteobacterium from the Deep Subsurface.</title>
        <authorList>
            <person name="Badalamenti J.P."/>
            <person name="Summers Z.M."/>
            <person name="Gralnick J.A."/>
            <person name="Bond D.R."/>
        </authorList>
    </citation>
    <scope>NUCLEOTIDE SEQUENCE [LARGE SCALE GENOMIC DNA]</scope>
    <source>
        <strain evidence="7 8">WTL</strain>
    </source>
</reference>
<keyword evidence="1" id="KW-0175">Coiled coil</keyword>
<evidence type="ECO:0000259" key="3">
    <source>
        <dbReference type="Pfam" id="PF06744"/>
    </source>
</evidence>
<feature type="transmembrane region" description="Helical" evidence="2">
    <location>
        <begin position="44"/>
        <end position="65"/>
    </location>
</feature>
<evidence type="ECO:0000259" key="6">
    <source>
        <dbReference type="Pfam" id="PF21070"/>
    </source>
</evidence>
<dbReference type="InterPro" id="IPR010623">
    <property type="entry name" value="IcmF_C"/>
</dbReference>
<dbReference type="InterPro" id="IPR025743">
    <property type="entry name" value="TssM1_N"/>
</dbReference>
<dbReference type="Pfam" id="PF06744">
    <property type="entry name" value="IcmF_C"/>
    <property type="match status" value="1"/>
</dbReference>
<dbReference type="STRING" id="1603606.DSOUD_3259"/>
<dbReference type="RefSeq" id="WP_053551946.1">
    <property type="nucleotide sequence ID" value="NZ_CP010802.1"/>
</dbReference>
<dbReference type="Pfam" id="PF06761">
    <property type="entry name" value="IcmF-related"/>
    <property type="match status" value="1"/>
</dbReference>
<feature type="domain" description="Type VI secretion system component TssM1 N-terminal" evidence="5">
    <location>
        <begin position="188"/>
        <end position="443"/>
    </location>
</feature>
<feature type="transmembrane region" description="Helical" evidence="2">
    <location>
        <begin position="12"/>
        <end position="32"/>
    </location>
</feature>
<evidence type="ECO:0000313" key="8">
    <source>
        <dbReference type="Proteomes" id="UP000057158"/>
    </source>
</evidence>
<keyword evidence="2" id="KW-0812">Transmembrane</keyword>
<feature type="domain" description="IcmF-related" evidence="4">
    <location>
        <begin position="507"/>
        <end position="843"/>
    </location>
</feature>
<dbReference type="OrthoDB" id="9758229at2"/>
<feature type="coiled-coil region" evidence="1">
    <location>
        <begin position="297"/>
        <end position="324"/>
    </location>
</feature>
<dbReference type="InterPro" id="IPR017731">
    <property type="entry name" value="TssM1-like"/>
</dbReference>
<organism evidence="7 8">
    <name type="scientific">Desulfuromonas soudanensis</name>
    <dbReference type="NCBI Taxonomy" id="1603606"/>
    <lineage>
        <taxon>Bacteria</taxon>
        <taxon>Pseudomonadati</taxon>
        <taxon>Thermodesulfobacteriota</taxon>
        <taxon>Desulfuromonadia</taxon>
        <taxon>Desulfuromonadales</taxon>
        <taxon>Desulfuromonadaceae</taxon>
        <taxon>Desulfuromonas</taxon>
    </lineage>
</organism>
<dbReference type="Pfam" id="PF14331">
    <property type="entry name" value="IcmF-related_N"/>
    <property type="match status" value="1"/>
</dbReference>
<dbReference type="InterPro" id="IPR053156">
    <property type="entry name" value="T6SS_TssM-like"/>
</dbReference>
<dbReference type="InterPro" id="IPR027417">
    <property type="entry name" value="P-loop_NTPase"/>
</dbReference>
<evidence type="ECO:0000259" key="5">
    <source>
        <dbReference type="Pfam" id="PF14331"/>
    </source>
</evidence>
<evidence type="ECO:0000313" key="7">
    <source>
        <dbReference type="EMBL" id="ALC17979.1"/>
    </source>
</evidence>
<dbReference type="InterPro" id="IPR009612">
    <property type="entry name" value="IcmF-rel"/>
</dbReference>
<proteinExistence type="predicted"/>
<evidence type="ECO:0000256" key="2">
    <source>
        <dbReference type="SAM" id="Phobius"/>
    </source>
</evidence>
<dbReference type="AlphaFoldDB" id="A0A0M3QGH4"/>
<feature type="transmembrane region" description="Helical" evidence="2">
    <location>
        <begin position="436"/>
        <end position="456"/>
    </location>
</feature>
<gene>
    <name evidence="7" type="primary">tssM</name>
    <name evidence="7" type="ORF">DSOUD_3259</name>
</gene>
<name>A0A0M3QGH4_9BACT</name>
<dbReference type="Pfam" id="PF21070">
    <property type="entry name" value="IcmF_helical"/>
    <property type="match status" value="1"/>
</dbReference>